<keyword evidence="6" id="KW-1185">Reference proteome</keyword>
<dbReference type="Gene3D" id="1.10.10.60">
    <property type="entry name" value="Homeodomain-like"/>
    <property type="match status" value="1"/>
</dbReference>
<keyword evidence="1" id="KW-0805">Transcription regulation</keyword>
<dbReference type="PANTHER" id="PTHR43280">
    <property type="entry name" value="ARAC-FAMILY TRANSCRIPTIONAL REGULATOR"/>
    <property type="match status" value="1"/>
</dbReference>
<dbReference type="AlphaFoldDB" id="A0A7G1HQ11"/>
<reference evidence="6" key="1">
    <citation type="submission" date="2020-07" db="EMBL/GenBank/DDBJ databases">
        <title>Complete genome sequencing of Coprobacter sp. strain 2CBH44.</title>
        <authorList>
            <person name="Sakamoto M."/>
            <person name="Murakami T."/>
            <person name="Mori H."/>
        </authorList>
    </citation>
    <scope>NUCLEOTIDE SEQUENCE [LARGE SCALE GENOMIC DNA]</scope>
    <source>
        <strain evidence="6">2CBH44</strain>
    </source>
</reference>
<gene>
    <name evidence="5" type="ORF">Cop2CBH44_01280</name>
</gene>
<dbReference type="Proteomes" id="UP000594042">
    <property type="component" value="Chromosome"/>
</dbReference>
<evidence type="ECO:0000259" key="4">
    <source>
        <dbReference type="PROSITE" id="PS01124"/>
    </source>
</evidence>
<dbReference type="SUPFAM" id="SSF46689">
    <property type="entry name" value="Homeodomain-like"/>
    <property type="match status" value="1"/>
</dbReference>
<protein>
    <submittedName>
        <fullName evidence="5">AraC family transcriptional regulator</fullName>
    </submittedName>
</protein>
<evidence type="ECO:0000256" key="1">
    <source>
        <dbReference type="ARBA" id="ARBA00023015"/>
    </source>
</evidence>
<dbReference type="PANTHER" id="PTHR43280:SF32">
    <property type="entry name" value="TRANSCRIPTIONAL REGULATORY PROTEIN"/>
    <property type="match status" value="1"/>
</dbReference>
<evidence type="ECO:0000256" key="2">
    <source>
        <dbReference type="ARBA" id="ARBA00023125"/>
    </source>
</evidence>
<accession>A0A7G1HQ11</accession>
<sequence length="308" mass="35547">MRYTGPFSTLNLMMMPQNENTCIYNDEFVLADNFYSTESPTDLSADSATAPFITSSYPFKIEFTMAMICLNGYIRAQLNLTEYELRRNNILVVQPGDIGQCLEISPDCRVAIIAFSDNKLITEYNPQGAVAIRKYLSATSLLPLTDEETQEILDIYQAIRKKIQQPRFLYKREILTSYLQVLYCIGCQLMSPTSTQETKPQNRKTQIFDHFMQLLKEHYTTQRKIGFYADKLCMTPKYLSQVIHAVSGRHAGDWIRDYVILEAKALLKSRQYTIQQVSDMLNFPNQSFFGTYFKKTVGCSPLTYLNER</sequence>
<keyword evidence="2" id="KW-0238">DNA-binding</keyword>
<evidence type="ECO:0000313" key="5">
    <source>
        <dbReference type="EMBL" id="BCI61775.1"/>
    </source>
</evidence>
<dbReference type="InterPro" id="IPR018060">
    <property type="entry name" value="HTH_AraC"/>
</dbReference>
<evidence type="ECO:0000256" key="3">
    <source>
        <dbReference type="ARBA" id="ARBA00023163"/>
    </source>
</evidence>
<dbReference type="Pfam" id="PF12833">
    <property type="entry name" value="HTH_18"/>
    <property type="match status" value="1"/>
</dbReference>
<organism evidence="5 6">
    <name type="scientific">Coprobacter secundus subsp. similis</name>
    <dbReference type="NCBI Taxonomy" id="2751153"/>
    <lineage>
        <taxon>Bacteria</taxon>
        <taxon>Pseudomonadati</taxon>
        <taxon>Bacteroidota</taxon>
        <taxon>Bacteroidia</taxon>
        <taxon>Bacteroidales</taxon>
        <taxon>Barnesiellaceae</taxon>
        <taxon>Coprobacter</taxon>
    </lineage>
</organism>
<name>A0A7G1HQ11_9BACT</name>
<dbReference type="PROSITE" id="PS01124">
    <property type="entry name" value="HTH_ARAC_FAMILY_2"/>
    <property type="match status" value="1"/>
</dbReference>
<dbReference type="KEGG" id="copr:Cop2CBH44_01280"/>
<feature type="domain" description="HTH araC/xylS-type" evidence="4">
    <location>
        <begin position="209"/>
        <end position="307"/>
    </location>
</feature>
<dbReference type="SMART" id="SM00342">
    <property type="entry name" value="HTH_ARAC"/>
    <property type="match status" value="1"/>
</dbReference>
<dbReference type="GO" id="GO:0043565">
    <property type="term" value="F:sequence-specific DNA binding"/>
    <property type="evidence" value="ECO:0007669"/>
    <property type="project" value="InterPro"/>
</dbReference>
<dbReference type="EMBL" id="AP023322">
    <property type="protein sequence ID" value="BCI61775.1"/>
    <property type="molecule type" value="Genomic_DNA"/>
</dbReference>
<proteinExistence type="predicted"/>
<dbReference type="GO" id="GO:0003700">
    <property type="term" value="F:DNA-binding transcription factor activity"/>
    <property type="evidence" value="ECO:0007669"/>
    <property type="project" value="InterPro"/>
</dbReference>
<dbReference type="InterPro" id="IPR009057">
    <property type="entry name" value="Homeodomain-like_sf"/>
</dbReference>
<evidence type="ECO:0000313" key="6">
    <source>
        <dbReference type="Proteomes" id="UP000594042"/>
    </source>
</evidence>
<keyword evidence="3" id="KW-0804">Transcription</keyword>